<name>A0A916WSZ5_9SPHN</name>
<dbReference type="InterPro" id="IPR029063">
    <property type="entry name" value="SAM-dependent_MTases_sf"/>
</dbReference>
<accession>A0A916WSZ5</accession>
<keyword evidence="3" id="KW-1185">Reference proteome</keyword>
<comment type="caution">
    <text evidence="2">The sequence shown here is derived from an EMBL/GenBank/DDBJ whole genome shotgun (WGS) entry which is preliminary data.</text>
</comment>
<dbReference type="InterPro" id="IPR041698">
    <property type="entry name" value="Methyltransf_25"/>
</dbReference>
<dbReference type="CDD" id="cd02440">
    <property type="entry name" value="AdoMet_MTases"/>
    <property type="match status" value="1"/>
</dbReference>
<dbReference type="Pfam" id="PF13649">
    <property type="entry name" value="Methyltransf_25"/>
    <property type="match status" value="1"/>
</dbReference>
<evidence type="ECO:0000313" key="3">
    <source>
        <dbReference type="Proteomes" id="UP000623067"/>
    </source>
</evidence>
<reference evidence="2" key="2">
    <citation type="submission" date="2020-09" db="EMBL/GenBank/DDBJ databases">
        <authorList>
            <person name="Sun Q."/>
            <person name="Zhou Y."/>
        </authorList>
    </citation>
    <scope>NUCLEOTIDE SEQUENCE</scope>
    <source>
        <strain evidence="2">CGMCC 1.15330</strain>
    </source>
</reference>
<dbReference type="SUPFAM" id="SSF53335">
    <property type="entry name" value="S-adenosyl-L-methionine-dependent methyltransferases"/>
    <property type="match status" value="1"/>
</dbReference>
<feature type="domain" description="Methyltransferase" evidence="1">
    <location>
        <begin position="48"/>
        <end position="139"/>
    </location>
</feature>
<organism evidence="2 3">
    <name type="scientific">Sphingomonas metalli</name>
    <dbReference type="NCBI Taxonomy" id="1779358"/>
    <lineage>
        <taxon>Bacteria</taxon>
        <taxon>Pseudomonadati</taxon>
        <taxon>Pseudomonadota</taxon>
        <taxon>Alphaproteobacteria</taxon>
        <taxon>Sphingomonadales</taxon>
        <taxon>Sphingomonadaceae</taxon>
        <taxon>Sphingomonas</taxon>
    </lineage>
</organism>
<dbReference type="RefSeq" id="WP_188658800.1">
    <property type="nucleotide sequence ID" value="NZ_BMIH01000003.1"/>
</dbReference>
<gene>
    <name evidence="2" type="ORF">GCM10011380_21510</name>
</gene>
<dbReference type="Gene3D" id="3.40.50.150">
    <property type="entry name" value="Vaccinia Virus protein VP39"/>
    <property type="match status" value="1"/>
</dbReference>
<sequence length="277" mass="29139">MTRSFDWQARVGDVWAEDWQRTDRAFAGLVPHFDAAILAAAPGAGGRVVDIGCGAGSTALALADARPDLVVHGVDLSPALLAVARHRDERGAVQFVEGDVLTVVPSLAPVDLYVSRHGVMFFADPAAALARLANAARPGAALVFSCFAAPADNPWSTLITPPPAPRDPPPPGPFAFADPQRVAALLRDAGWHAEEPARIDFAYRVGAGEDPVADAVDFLSRIGPAATVLREARPADRPALVERLAAALADHRHGSCVELPAAAWIWRARRIGAGEAT</sequence>
<dbReference type="EMBL" id="BMIH01000003">
    <property type="protein sequence ID" value="GGB31825.1"/>
    <property type="molecule type" value="Genomic_DNA"/>
</dbReference>
<proteinExistence type="predicted"/>
<evidence type="ECO:0000259" key="1">
    <source>
        <dbReference type="Pfam" id="PF13649"/>
    </source>
</evidence>
<evidence type="ECO:0000313" key="2">
    <source>
        <dbReference type="EMBL" id="GGB31825.1"/>
    </source>
</evidence>
<dbReference type="AlphaFoldDB" id="A0A916WSZ5"/>
<dbReference type="PANTHER" id="PTHR43591">
    <property type="entry name" value="METHYLTRANSFERASE"/>
    <property type="match status" value="1"/>
</dbReference>
<protein>
    <recommendedName>
        <fullName evidence="1">Methyltransferase domain-containing protein</fullName>
    </recommendedName>
</protein>
<dbReference type="GO" id="GO:0008757">
    <property type="term" value="F:S-adenosylmethionine-dependent methyltransferase activity"/>
    <property type="evidence" value="ECO:0007669"/>
    <property type="project" value="InterPro"/>
</dbReference>
<dbReference type="PANTHER" id="PTHR43591:SF24">
    <property type="entry name" value="2-METHOXY-6-POLYPRENYL-1,4-BENZOQUINOL METHYLASE, MITOCHONDRIAL"/>
    <property type="match status" value="1"/>
</dbReference>
<dbReference type="Proteomes" id="UP000623067">
    <property type="component" value="Unassembled WGS sequence"/>
</dbReference>
<reference evidence="2" key="1">
    <citation type="journal article" date="2014" name="Int. J. Syst. Evol. Microbiol.">
        <title>Complete genome sequence of Corynebacterium casei LMG S-19264T (=DSM 44701T), isolated from a smear-ripened cheese.</title>
        <authorList>
            <consortium name="US DOE Joint Genome Institute (JGI-PGF)"/>
            <person name="Walter F."/>
            <person name="Albersmeier A."/>
            <person name="Kalinowski J."/>
            <person name="Ruckert C."/>
        </authorList>
    </citation>
    <scope>NUCLEOTIDE SEQUENCE</scope>
    <source>
        <strain evidence="2">CGMCC 1.15330</strain>
    </source>
</reference>